<feature type="chain" id="PRO_5041745305" evidence="2">
    <location>
        <begin position="24"/>
        <end position="125"/>
    </location>
</feature>
<dbReference type="PANTHER" id="PTHR36714">
    <property type="entry name" value="T23E23.1"/>
    <property type="match status" value="1"/>
</dbReference>
<keyword evidence="1" id="KW-0812">Transmembrane</keyword>
<sequence>MYLGWSAMWNMSLVVSILEGVYGVEAVALSAHFSGGKERRRLILMLVFFVLGPSLRLPCLFYGCLGSERWVVAQIGLFCFVNALKWVTCIVYFHDCKNRIMKMRVDEDVGKRIGDVDGKLNKQSS</sequence>
<evidence type="ECO:0000313" key="4">
    <source>
        <dbReference type="Proteomes" id="UP001187192"/>
    </source>
</evidence>
<evidence type="ECO:0000256" key="1">
    <source>
        <dbReference type="SAM" id="Phobius"/>
    </source>
</evidence>
<reference evidence="3" key="1">
    <citation type="submission" date="2023-07" db="EMBL/GenBank/DDBJ databases">
        <title>draft genome sequence of fig (Ficus carica).</title>
        <authorList>
            <person name="Takahashi T."/>
            <person name="Nishimura K."/>
        </authorList>
    </citation>
    <scope>NUCLEOTIDE SEQUENCE</scope>
</reference>
<proteinExistence type="predicted"/>
<keyword evidence="1" id="KW-1133">Transmembrane helix</keyword>
<keyword evidence="2" id="KW-0732">Signal</keyword>
<protein>
    <submittedName>
        <fullName evidence="3">Uncharacterized protein</fullName>
    </submittedName>
</protein>
<feature type="signal peptide" evidence="2">
    <location>
        <begin position="1"/>
        <end position="23"/>
    </location>
</feature>
<keyword evidence="1" id="KW-0472">Membrane</keyword>
<feature type="transmembrane region" description="Helical" evidence="1">
    <location>
        <begin position="6"/>
        <end position="30"/>
    </location>
</feature>
<dbReference type="AlphaFoldDB" id="A0AA88ACZ2"/>
<comment type="caution">
    <text evidence="3">The sequence shown here is derived from an EMBL/GenBank/DDBJ whole genome shotgun (WGS) entry which is preliminary data.</text>
</comment>
<feature type="transmembrane region" description="Helical" evidence="1">
    <location>
        <begin position="75"/>
        <end position="94"/>
    </location>
</feature>
<dbReference type="PANTHER" id="PTHR36714:SF7">
    <property type="entry name" value="TRANSMEMBRANE PROTEIN"/>
    <property type="match status" value="1"/>
</dbReference>
<evidence type="ECO:0000313" key="3">
    <source>
        <dbReference type="EMBL" id="GMN41641.1"/>
    </source>
</evidence>
<feature type="transmembrane region" description="Helical" evidence="1">
    <location>
        <begin position="42"/>
        <end position="63"/>
    </location>
</feature>
<keyword evidence="4" id="KW-1185">Reference proteome</keyword>
<gene>
    <name evidence="3" type="ORF">TIFTF001_010870</name>
</gene>
<dbReference type="Proteomes" id="UP001187192">
    <property type="component" value="Unassembled WGS sequence"/>
</dbReference>
<accession>A0AA88ACZ2</accession>
<evidence type="ECO:0000256" key="2">
    <source>
        <dbReference type="SAM" id="SignalP"/>
    </source>
</evidence>
<organism evidence="3 4">
    <name type="scientific">Ficus carica</name>
    <name type="common">Common fig</name>
    <dbReference type="NCBI Taxonomy" id="3494"/>
    <lineage>
        <taxon>Eukaryota</taxon>
        <taxon>Viridiplantae</taxon>
        <taxon>Streptophyta</taxon>
        <taxon>Embryophyta</taxon>
        <taxon>Tracheophyta</taxon>
        <taxon>Spermatophyta</taxon>
        <taxon>Magnoliopsida</taxon>
        <taxon>eudicotyledons</taxon>
        <taxon>Gunneridae</taxon>
        <taxon>Pentapetalae</taxon>
        <taxon>rosids</taxon>
        <taxon>fabids</taxon>
        <taxon>Rosales</taxon>
        <taxon>Moraceae</taxon>
        <taxon>Ficeae</taxon>
        <taxon>Ficus</taxon>
    </lineage>
</organism>
<dbReference type="EMBL" id="BTGU01000013">
    <property type="protein sequence ID" value="GMN41641.1"/>
    <property type="molecule type" value="Genomic_DNA"/>
</dbReference>
<name>A0AA88ACZ2_FICCA</name>